<reference evidence="2" key="2">
    <citation type="journal article" date="2024" name="Plant">
        <title>Genomic evolution and insights into agronomic trait innovations of Sesamum species.</title>
        <authorList>
            <person name="Miao H."/>
            <person name="Wang L."/>
            <person name="Qu L."/>
            <person name="Liu H."/>
            <person name="Sun Y."/>
            <person name="Le M."/>
            <person name="Wang Q."/>
            <person name="Wei S."/>
            <person name="Zheng Y."/>
            <person name="Lin W."/>
            <person name="Duan Y."/>
            <person name="Cao H."/>
            <person name="Xiong S."/>
            <person name="Wang X."/>
            <person name="Wei L."/>
            <person name="Li C."/>
            <person name="Ma Q."/>
            <person name="Ju M."/>
            <person name="Zhao R."/>
            <person name="Li G."/>
            <person name="Mu C."/>
            <person name="Tian Q."/>
            <person name="Mei H."/>
            <person name="Zhang T."/>
            <person name="Gao T."/>
            <person name="Zhang H."/>
        </authorList>
    </citation>
    <scope>NUCLEOTIDE SEQUENCE</scope>
    <source>
        <strain evidence="2">KEN1</strain>
    </source>
</reference>
<evidence type="ECO:0000313" key="2">
    <source>
        <dbReference type="EMBL" id="KAL0433192.1"/>
    </source>
</evidence>
<name>A0AAW2VV56_9LAMI</name>
<gene>
    <name evidence="2" type="ORF">Slati_2653500</name>
</gene>
<organism evidence="2">
    <name type="scientific">Sesamum latifolium</name>
    <dbReference type="NCBI Taxonomy" id="2727402"/>
    <lineage>
        <taxon>Eukaryota</taxon>
        <taxon>Viridiplantae</taxon>
        <taxon>Streptophyta</taxon>
        <taxon>Embryophyta</taxon>
        <taxon>Tracheophyta</taxon>
        <taxon>Spermatophyta</taxon>
        <taxon>Magnoliopsida</taxon>
        <taxon>eudicotyledons</taxon>
        <taxon>Gunneridae</taxon>
        <taxon>Pentapetalae</taxon>
        <taxon>asterids</taxon>
        <taxon>lamiids</taxon>
        <taxon>Lamiales</taxon>
        <taxon>Pedaliaceae</taxon>
        <taxon>Sesamum</taxon>
    </lineage>
</organism>
<protein>
    <submittedName>
        <fullName evidence="2">Uncharacterized protein</fullName>
    </submittedName>
</protein>
<comment type="caution">
    <text evidence="2">The sequence shown here is derived from an EMBL/GenBank/DDBJ whole genome shotgun (WGS) entry which is preliminary data.</text>
</comment>
<accession>A0AAW2VV56</accession>
<feature type="compositionally biased region" description="Low complexity" evidence="1">
    <location>
        <begin position="34"/>
        <end position="53"/>
    </location>
</feature>
<evidence type="ECO:0000256" key="1">
    <source>
        <dbReference type="SAM" id="MobiDB-lite"/>
    </source>
</evidence>
<feature type="region of interest" description="Disordered" evidence="1">
    <location>
        <begin position="32"/>
        <end position="84"/>
    </location>
</feature>
<sequence length="146" mass="15883">MSDDQEHNFFQELHDEDSISRSLLHLSTAAHHQSTTVVPPTTTSGCTTTCSNPTKRHSILSPSSSQQPSCRRTILHPPSSPSTTTVAATDYHLLGFTKLPLPHPFPAALPPPLRRTISEPIYSTDTFNSAAPPPQFSGFPLLRAQS</sequence>
<proteinExistence type="predicted"/>
<reference evidence="2" key="1">
    <citation type="submission" date="2020-06" db="EMBL/GenBank/DDBJ databases">
        <authorList>
            <person name="Li T."/>
            <person name="Hu X."/>
            <person name="Zhang T."/>
            <person name="Song X."/>
            <person name="Zhang H."/>
            <person name="Dai N."/>
            <person name="Sheng W."/>
            <person name="Hou X."/>
            <person name="Wei L."/>
        </authorList>
    </citation>
    <scope>NUCLEOTIDE SEQUENCE</scope>
    <source>
        <strain evidence="2">KEN1</strain>
        <tissue evidence="2">Leaf</tissue>
    </source>
</reference>
<dbReference type="EMBL" id="JACGWN010000009">
    <property type="protein sequence ID" value="KAL0433192.1"/>
    <property type="molecule type" value="Genomic_DNA"/>
</dbReference>
<dbReference type="AlphaFoldDB" id="A0AAW2VV56"/>